<gene>
    <name evidence="2" type="ORF">K460DRAFT_410587</name>
</gene>
<evidence type="ECO:0000313" key="3">
    <source>
        <dbReference type="Proteomes" id="UP000800039"/>
    </source>
</evidence>
<name>A0A9P4G970_9PLEO</name>
<protein>
    <recommendedName>
        <fullName evidence="1">DUF7730 domain-containing protein</fullName>
    </recommendedName>
</protein>
<evidence type="ECO:0000313" key="2">
    <source>
        <dbReference type="EMBL" id="KAF1841197.1"/>
    </source>
</evidence>
<accession>A0A9P4G970</accession>
<dbReference type="InterPro" id="IPR056632">
    <property type="entry name" value="DUF7730"/>
</dbReference>
<dbReference type="Pfam" id="PF24864">
    <property type="entry name" value="DUF7730"/>
    <property type="match status" value="1"/>
</dbReference>
<proteinExistence type="predicted"/>
<organism evidence="2 3">
    <name type="scientific">Cucurbitaria berberidis CBS 394.84</name>
    <dbReference type="NCBI Taxonomy" id="1168544"/>
    <lineage>
        <taxon>Eukaryota</taxon>
        <taxon>Fungi</taxon>
        <taxon>Dikarya</taxon>
        <taxon>Ascomycota</taxon>
        <taxon>Pezizomycotina</taxon>
        <taxon>Dothideomycetes</taxon>
        <taxon>Pleosporomycetidae</taxon>
        <taxon>Pleosporales</taxon>
        <taxon>Pleosporineae</taxon>
        <taxon>Cucurbitariaceae</taxon>
        <taxon>Cucurbitaria</taxon>
    </lineage>
</organism>
<dbReference type="OrthoDB" id="4757095at2759"/>
<dbReference type="PANTHER" id="PTHR42085:SF2">
    <property type="entry name" value="F-BOX DOMAIN-CONTAINING PROTEIN"/>
    <property type="match status" value="1"/>
</dbReference>
<reference evidence="2" key="1">
    <citation type="submission" date="2020-01" db="EMBL/GenBank/DDBJ databases">
        <authorList>
            <consortium name="DOE Joint Genome Institute"/>
            <person name="Haridas S."/>
            <person name="Albert R."/>
            <person name="Binder M."/>
            <person name="Bloem J."/>
            <person name="Labutti K."/>
            <person name="Salamov A."/>
            <person name="Andreopoulos B."/>
            <person name="Baker S.E."/>
            <person name="Barry K."/>
            <person name="Bills G."/>
            <person name="Bluhm B.H."/>
            <person name="Cannon C."/>
            <person name="Castanera R."/>
            <person name="Culley D.E."/>
            <person name="Daum C."/>
            <person name="Ezra D."/>
            <person name="Gonzalez J.B."/>
            <person name="Henrissat B."/>
            <person name="Kuo A."/>
            <person name="Liang C."/>
            <person name="Lipzen A."/>
            <person name="Lutzoni F."/>
            <person name="Magnuson J."/>
            <person name="Mondo S."/>
            <person name="Nolan M."/>
            <person name="Ohm R."/>
            <person name="Pangilinan J."/>
            <person name="Park H.-J."/>
            <person name="Ramirez L."/>
            <person name="Alfaro M."/>
            <person name="Sun H."/>
            <person name="Tritt A."/>
            <person name="Yoshinaga Y."/>
            <person name="Zwiers L.-H."/>
            <person name="Turgeon B.G."/>
            <person name="Goodwin S.B."/>
            <person name="Spatafora J.W."/>
            <person name="Crous P.W."/>
            <person name="Grigoriev I.V."/>
        </authorList>
    </citation>
    <scope>NUCLEOTIDE SEQUENCE</scope>
    <source>
        <strain evidence="2">CBS 394.84</strain>
    </source>
</reference>
<comment type="caution">
    <text evidence="2">The sequence shown here is derived from an EMBL/GenBank/DDBJ whole genome shotgun (WGS) entry which is preliminary data.</text>
</comment>
<dbReference type="GeneID" id="63854640"/>
<dbReference type="Proteomes" id="UP000800039">
    <property type="component" value="Unassembled WGS sequence"/>
</dbReference>
<feature type="domain" description="DUF7730" evidence="1">
    <location>
        <begin position="9"/>
        <end position="225"/>
    </location>
</feature>
<evidence type="ECO:0000259" key="1">
    <source>
        <dbReference type="Pfam" id="PF24864"/>
    </source>
</evidence>
<dbReference type="AlphaFoldDB" id="A0A9P4G970"/>
<sequence length="359" mass="41784">MQSHSSAKPQKNSALLRAPAELRHEIYSYLVPDHIHACVQGDKLHLSTCVVGRIKEEDDSKGAMLPSSNMLDGYERQPKVPLHGDHDPVWAPRLRSTWGPHWICEENTLDQHSEGKLDLALLLVCRDMYLEVVDLLARTAVFHITDLETANFLHERPLLLCSMQLRLTQLSITLRPPIKFYQSLERPDDDTTMEPELASATQTWSRLGSIIRQFNRLSRLWIWLDHDDPCSWSLVNERATLQPLITQLSGSPNLKISIYLPRLHPKYEREDWHYTSETPTPFHLHRKLRQRWHGVEKGQGRFQVIHKVDFPFLIDIIGFDEMSMVEVEEEERKGWRKGTDMELVVEDLNHANIHENMHI</sequence>
<dbReference type="PANTHER" id="PTHR42085">
    <property type="entry name" value="F-BOX DOMAIN-CONTAINING PROTEIN"/>
    <property type="match status" value="1"/>
</dbReference>
<dbReference type="EMBL" id="ML976619">
    <property type="protein sequence ID" value="KAF1841197.1"/>
    <property type="molecule type" value="Genomic_DNA"/>
</dbReference>
<dbReference type="InterPro" id="IPR038883">
    <property type="entry name" value="AN11006-like"/>
</dbReference>
<dbReference type="RefSeq" id="XP_040783760.1">
    <property type="nucleotide sequence ID" value="XM_040937390.1"/>
</dbReference>
<keyword evidence="3" id="KW-1185">Reference proteome</keyword>